<feature type="compositionally biased region" description="Acidic residues" evidence="10">
    <location>
        <begin position="126"/>
        <end position="140"/>
    </location>
</feature>
<keyword evidence="11" id="KW-1133">Transmembrane helix</keyword>
<dbReference type="GO" id="GO:0006226">
    <property type="term" value="P:dUMP biosynthetic process"/>
    <property type="evidence" value="ECO:0007669"/>
    <property type="project" value="InterPro"/>
</dbReference>
<evidence type="ECO:0000256" key="2">
    <source>
        <dbReference type="ARBA" id="ARBA00006581"/>
    </source>
</evidence>
<feature type="region of interest" description="Disordered" evidence="10">
    <location>
        <begin position="93"/>
        <end position="140"/>
    </location>
</feature>
<dbReference type="PANTHER" id="PTHR11241:SF0">
    <property type="entry name" value="DEOXYURIDINE 5'-TRIPHOSPHATE NUCLEOTIDOHYDROLASE"/>
    <property type="match status" value="1"/>
</dbReference>
<gene>
    <name evidence="13" type="ORF">SGPV045</name>
</gene>
<protein>
    <recommendedName>
        <fullName evidence="4">Deoxyuridine 5'-triphosphate nucleotidohydrolase</fullName>
        <ecNumber evidence="3">3.6.1.23</ecNumber>
    </recommendedName>
    <alternativeName>
        <fullName evidence="9">dUTP pyrophosphatase</fullName>
    </alternativeName>
</protein>
<dbReference type="CDD" id="cd07557">
    <property type="entry name" value="trimeric_dUTPase"/>
    <property type="match status" value="1"/>
</dbReference>
<organism evidence="13 14">
    <name type="scientific">Salmon gill poxvirus</name>
    <dbReference type="NCBI Taxonomy" id="1680908"/>
    <lineage>
        <taxon>Viruses</taxon>
        <taxon>Varidnaviria</taxon>
        <taxon>Bamfordvirae</taxon>
        <taxon>Nucleocytoviricota</taxon>
        <taxon>Pokkesviricetes</taxon>
        <taxon>Chitovirales</taxon>
        <taxon>Poxviridae</taxon>
        <taxon>Chordopoxvirinae</taxon>
        <taxon>Salmonpoxvirus</taxon>
        <taxon>Salmonpoxvirus gillpox</taxon>
        <taxon>Salmon gillpox virus</taxon>
    </lineage>
</organism>
<evidence type="ECO:0000256" key="7">
    <source>
        <dbReference type="ARBA" id="ARBA00022842"/>
    </source>
</evidence>
<evidence type="ECO:0000256" key="1">
    <source>
        <dbReference type="ARBA" id="ARBA00003495"/>
    </source>
</evidence>
<evidence type="ECO:0000256" key="9">
    <source>
        <dbReference type="ARBA" id="ARBA00030698"/>
    </source>
</evidence>
<keyword evidence="8" id="KW-0546">Nucleotide metabolism</keyword>
<dbReference type="Proteomes" id="UP000105007">
    <property type="component" value="Segment"/>
</dbReference>
<dbReference type="GeneID" id="25392212"/>
<dbReference type="GO" id="GO:0000287">
    <property type="term" value="F:magnesium ion binding"/>
    <property type="evidence" value="ECO:0007669"/>
    <property type="project" value="InterPro"/>
</dbReference>
<feature type="domain" description="dUTPase-like" evidence="12">
    <location>
        <begin position="187"/>
        <end position="321"/>
    </location>
</feature>
<evidence type="ECO:0000259" key="12">
    <source>
        <dbReference type="Pfam" id="PF00692"/>
    </source>
</evidence>
<dbReference type="EMBL" id="KT159937">
    <property type="protein sequence ID" value="AKR04169.1"/>
    <property type="molecule type" value="Genomic_DNA"/>
</dbReference>
<evidence type="ECO:0000256" key="6">
    <source>
        <dbReference type="ARBA" id="ARBA00022801"/>
    </source>
</evidence>
<feature type="transmembrane region" description="Helical" evidence="11">
    <location>
        <begin position="35"/>
        <end position="57"/>
    </location>
</feature>
<dbReference type="Pfam" id="PF00692">
    <property type="entry name" value="dUTPase"/>
    <property type="match status" value="1"/>
</dbReference>
<keyword evidence="5" id="KW-0479">Metal-binding</keyword>
<keyword evidence="7" id="KW-0460">Magnesium</keyword>
<keyword evidence="6" id="KW-0378">Hydrolase</keyword>
<dbReference type="PANTHER" id="PTHR11241">
    <property type="entry name" value="DEOXYURIDINE 5'-TRIPHOSPHATE NUCLEOTIDOHYDROLASE"/>
    <property type="match status" value="1"/>
</dbReference>
<evidence type="ECO:0000256" key="5">
    <source>
        <dbReference type="ARBA" id="ARBA00022723"/>
    </source>
</evidence>
<sequence>MDYLNMYTPDRIHTDFLEPLLIFFRELDILRSTNFCIYVVVQLNIFLISYTVMMMYYSIVDYIWSKTPWATTVVERPDLVHLTDLVQETDLNYYTPEQSDSESDSDSDSPYEIIENTPNKFVTNDSESEQESEYDSTDEYDYNNQQEEKHMKSEKTYLTNVLQKKYSGNEIVKTVNAHIIGPKSNRMNMFRTGTPFSVGMDIVFNQSSVMIPPRKSVWISLGVSIILDSNRYWFTVVLRSHALKHNIVMGNFPIIDPDYENIVSIMLTNIGDKKVYIPRGSSFCQVVAFERISIQGIPLSSVVEEQLDRREIKRGGFGSTGINITS</sequence>
<keyword evidence="14" id="KW-1185">Reference proteome</keyword>
<dbReference type="InterPro" id="IPR036157">
    <property type="entry name" value="dUTPase-like_sf"/>
</dbReference>
<evidence type="ECO:0000256" key="3">
    <source>
        <dbReference type="ARBA" id="ARBA00012379"/>
    </source>
</evidence>
<dbReference type="InterPro" id="IPR008181">
    <property type="entry name" value="dUTPase"/>
</dbReference>
<proteinExistence type="inferred from homology"/>
<evidence type="ECO:0000256" key="4">
    <source>
        <dbReference type="ARBA" id="ARBA00021732"/>
    </source>
</evidence>
<dbReference type="InterPro" id="IPR029054">
    <property type="entry name" value="dUTPase-like"/>
</dbReference>
<evidence type="ECO:0000256" key="10">
    <source>
        <dbReference type="SAM" id="MobiDB-lite"/>
    </source>
</evidence>
<evidence type="ECO:0000256" key="8">
    <source>
        <dbReference type="ARBA" id="ARBA00023080"/>
    </source>
</evidence>
<reference evidence="13 14" key="1">
    <citation type="journal article" date="2015" name="J. Virol.">
        <title>Salmon gill poxvirus, the deepest representative of the Chordopoxvirinae.</title>
        <authorList>
            <person name="Gjessing M.C."/>
            <person name="Yutin N."/>
            <person name="Tengs T."/>
            <person name="Senkevich T."/>
            <person name="Koonin E.V."/>
            <person name="Ronning H.P."/>
            <person name="Alarson M."/>
            <person name="Ylving S."/>
            <person name="Lie K.-I."/>
            <person name="Saure B."/>
            <person name="Tran L."/>
            <person name="Moss B."/>
            <person name="Dale O.B."/>
        </authorList>
    </citation>
    <scope>NUCLEOTIDE SEQUENCE [LARGE SCALE GENOMIC DNA]</scope>
    <source>
        <strain evidence="13">2012-04-F277-L3G</strain>
    </source>
</reference>
<comment type="function">
    <text evidence="1">This enzyme is involved in nucleotide metabolism: it produces dUMP, the immediate precursor of thymidine nucleotides and it decreases the intracellular concentration of dUTP so that uracil cannot be incorporated into DNA.</text>
</comment>
<feature type="compositionally biased region" description="Acidic residues" evidence="10">
    <location>
        <begin position="99"/>
        <end position="109"/>
    </location>
</feature>
<dbReference type="KEGG" id="vg:25392212"/>
<name>A0A0H4YFG1_9POXV</name>
<dbReference type="SUPFAM" id="SSF51283">
    <property type="entry name" value="dUTPase-like"/>
    <property type="match status" value="1"/>
</dbReference>
<dbReference type="Gene3D" id="2.70.40.10">
    <property type="match status" value="1"/>
</dbReference>
<keyword evidence="11" id="KW-0472">Membrane</keyword>
<dbReference type="InterPro" id="IPR033704">
    <property type="entry name" value="dUTPase_trimeric"/>
</dbReference>
<dbReference type="RefSeq" id="YP_009162417.1">
    <property type="nucleotide sequence ID" value="NC_027707.1"/>
</dbReference>
<evidence type="ECO:0000313" key="13">
    <source>
        <dbReference type="EMBL" id="AKR04169.1"/>
    </source>
</evidence>
<evidence type="ECO:0000313" key="14">
    <source>
        <dbReference type="Proteomes" id="UP000105007"/>
    </source>
</evidence>
<dbReference type="EC" id="3.6.1.23" evidence="3"/>
<evidence type="ECO:0000256" key="11">
    <source>
        <dbReference type="SAM" id="Phobius"/>
    </source>
</evidence>
<dbReference type="GO" id="GO:0004170">
    <property type="term" value="F:dUTP diphosphatase activity"/>
    <property type="evidence" value="ECO:0007669"/>
    <property type="project" value="UniProtKB-EC"/>
</dbReference>
<accession>A0A0H4YFG1</accession>
<comment type="similarity">
    <text evidence="2">Belongs to the dUTPase family.</text>
</comment>
<keyword evidence="11" id="KW-0812">Transmembrane</keyword>
<dbReference type="GO" id="GO:0046081">
    <property type="term" value="P:dUTP catabolic process"/>
    <property type="evidence" value="ECO:0007669"/>
    <property type="project" value="InterPro"/>
</dbReference>